<name>A0A934J7M6_9BACL</name>
<proteinExistence type="predicted"/>
<accession>A0A934J7M6</accession>
<keyword evidence="1" id="KW-1133">Transmembrane helix</keyword>
<dbReference type="RefSeq" id="WP_199019336.1">
    <property type="nucleotide sequence ID" value="NZ_JAELUP010000052.1"/>
</dbReference>
<evidence type="ECO:0000313" key="3">
    <source>
        <dbReference type="Proteomes" id="UP000640274"/>
    </source>
</evidence>
<comment type="caution">
    <text evidence="2">The sequence shown here is derived from an EMBL/GenBank/DDBJ whole genome shotgun (WGS) entry which is preliminary data.</text>
</comment>
<keyword evidence="1" id="KW-0812">Transmembrane</keyword>
<keyword evidence="1" id="KW-0472">Membrane</keyword>
<reference evidence="2" key="1">
    <citation type="submission" date="2020-12" db="EMBL/GenBank/DDBJ databases">
        <authorList>
            <person name="Huq M.A."/>
        </authorList>
    </citation>
    <scope>NUCLEOTIDE SEQUENCE</scope>
    <source>
        <strain evidence="2">MAHUQ-46</strain>
    </source>
</reference>
<dbReference type="Proteomes" id="UP000640274">
    <property type="component" value="Unassembled WGS sequence"/>
</dbReference>
<dbReference type="AlphaFoldDB" id="A0A934J7M6"/>
<organism evidence="2 3">
    <name type="scientific">Paenibacillus roseus</name>
    <dbReference type="NCBI Taxonomy" id="2798579"/>
    <lineage>
        <taxon>Bacteria</taxon>
        <taxon>Bacillati</taxon>
        <taxon>Bacillota</taxon>
        <taxon>Bacilli</taxon>
        <taxon>Bacillales</taxon>
        <taxon>Paenibacillaceae</taxon>
        <taxon>Paenibacillus</taxon>
    </lineage>
</organism>
<protein>
    <submittedName>
        <fullName evidence="2">Uncharacterized protein</fullName>
    </submittedName>
</protein>
<evidence type="ECO:0000313" key="2">
    <source>
        <dbReference type="EMBL" id="MBJ6361783.1"/>
    </source>
</evidence>
<gene>
    <name evidence="2" type="ORF">JFN88_10955</name>
</gene>
<dbReference type="EMBL" id="JAELUP010000052">
    <property type="protein sequence ID" value="MBJ6361783.1"/>
    <property type="molecule type" value="Genomic_DNA"/>
</dbReference>
<keyword evidence="3" id="KW-1185">Reference proteome</keyword>
<evidence type="ECO:0000256" key="1">
    <source>
        <dbReference type="SAM" id="Phobius"/>
    </source>
</evidence>
<feature type="transmembrane region" description="Helical" evidence="1">
    <location>
        <begin position="457"/>
        <end position="488"/>
    </location>
</feature>
<sequence>MSERTISTANLNRIENSLSSINNNITVIHNQVATVEQQLESTQSDLELLAVEFREYVRQDALVKNVQLAETRLVKVRQELENKYGHYEDVRRKALGILQAVDSSLVRKSTIESASEEQLLAAPRYWLAPCLIALSAWLSDNKELAEKAVIEALRRDDEKTSLFFALVTRRGGRYQSSRAWLERYLGQQDPTELKREIVVLIDSFSNGIFGPEARAKCGLLVKTWLEELSQKAGFIELQRDKWKQALLSRKETLSPAQFPHLQRYSPTWPQLQEVLEGAKLHDIVFQYFNFILTQEIVPSKNLAFAVDQLLDILVSEFDEDELPLRREERLNELIIKQDGDKNLAQNLFVNEKILEERFDFTQLLTNFSMYPAESNASIATQKLAIALSKEWINHAHHDLTAENRNAVPVNVEITLEDWTGSSRDGSNEGELITSLKQHIQLTKEDALLRNKLGFRHWLSLTAGIVFFVFGISTIVLLIVSALCFLVFFNGMRNVKKNVSIIEQNYDELLENHQQILVAVLSDIVDYRREYEIEDANASKLDDLLDQITPEQYTYSTHDTARAVIS</sequence>